<keyword evidence="1 7" id="KW-0147">Chitin-binding</keyword>
<dbReference type="SUPFAM" id="SSF53955">
    <property type="entry name" value="Lysozyme-like"/>
    <property type="match status" value="1"/>
</dbReference>
<dbReference type="InterPro" id="IPR000726">
    <property type="entry name" value="Glyco_hydro_19_cat"/>
</dbReference>
<dbReference type="InterPro" id="IPR016283">
    <property type="entry name" value="Glyco_hydro_19"/>
</dbReference>
<dbReference type="SMART" id="SM00270">
    <property type="entry name" value="ChtBD1"/>
    <property type="match status" value="1"/>
</dbReference>
<comment type="caution">
    <text evidence="7">Lacks conserved residue(s) required for the propagation of feature annotation.</text>
</comment>
<evidence type="ECO:0000256" key="2">
    <source>
        <dbReference type="ARBA" id="ARBA00022729"/>
    </source>
</evidence>
<feature type="domain" description="Chitin-binding type-1" evidence="9">
    <location>
        <begin position="25"/>
        <end position="64"/>
    </location>
</feature>
<dbReference type="PANTHER" id="PTHR22595:SF79">
    <property type="entry name" value="CHITINASE 12"/>
    <property type="match status" value="1"/>
</dbReference>
<dbReference type="PROSITE" id="PS00026">
    <property type="entry name" value="CHIT_BIND_I_1"/>
    <property type="match status" value="1"/>
</dbReference>
<keyword evidence="3" id="KW-0611">Plant defense</keyword>
<dbReference type="GO" id="GO:0005975">
    <property type="term" value="P:carbohydrate metabolic process"/>
    <property type="evidence" value="ECO:0007669"/>
    <property type="project" value="InterPro"/>
</dbReference>
<feature type="disulfide bond" evidence="6">
    <location>
        <begin position="281"/>
        <end position="312"/>
    </location>
</feature>
<dbReference type="Gene3D" id="3.30.20.10">
    <property type="entry name" value="Endochitinase, domain 2"/>
    <property type="match status" value="1"/>
</dbReference>
<dbReference type="Pfam" id="PF00182">
    <property type="entry name" value="Glyco_hydro_19"/>
    <property type="match status" value="1"/>
</dbReference>
<feature type="active site" description="Proton donor" evidence="5">
    <location>
        <position position="141"/>
    </location>
</feature>
<evidence type="ECO:0000313" key="10">
    <source>
        <dbReference type="EMBL" id="QFS19063.1"/>
    </source>
</evidence>
<dbReference type="EMBL" id="MN496002">
    <property type="protein sequence ID" value="QFS19063.1"/>
    <property type="molecule type" value="mRNA"/>
</dbReference>
<evidence type="ECO:0000256" key="6">
    <source>
        <dbReference type="PIRSR" id="PIRSR001060-2"/>
    </source>
</evidence>
<dbReference type="CDD" id="cd00325">
    <property type="entry name" value="chitinase_GH19"/>
    <property type="match status" value="1"/>
</dbReference>
<feature type="disulfide bond" evidence="6">
    <location>
        <begin position="28"/>
        <end position="40"/>
    </location>
</feature>
<dbReference type="InterPro" id="IPR001002">
    <property type="entry name" value="Chitin-bd_1"/>
</dbReference>
<dbReference type="GO" id="GO:0008061">
    <property type="term" value="F:chitin binding"/>
    <property type="evidence" value="ECO:0007669"/>
    <property type="project" value="UniProtKB-UniRule"/>
</dbReference>
<evidence type="ECO:0000256" key="3">
    <source>
        <dbReference type="ARBA" id="ARBA00022821"/>
    </source>
</evidence>
<dbReference type="GO" id="GO:0006032">
    <property type="term" value="P:chitin catabolic process"/>
    <property type="evidence" value="ECO:0007669"/>
    <property type="project" value="InterPro"/>
</dbReference>
<dbReference type="PIRSF" id="PIRSF001060">
    <property type="entry name" value="Endochitinase"/>
    <property type="match status" value="1"/>
</dbReference>
<evidence type="ECO:0000256" key="4">
    <source>
        <dbReference type="ARBA" id="ARBA00023157"/>
    </source>
</evidence>
<dbReference type="InterPro" id="IPR036861">
    <property type="entry name" value="Endochitinase-like_sf"/>
</dbReference>
<keyword evidence="2 8" id="KW-0732">Signal</keyword>
<feature type="disulfide bond" evidence="6 7">
    <location>
        <begin position="39"/>
        <end position="53"/>
    </location>
</feature>
<dbReference type="Gene3D" id="3.30.60.10">
    <property type="entry name" value="Endochitinase-like"/>
    <property type="match status" value="1"/>
</dbReference>
<dbReference type="PROSITE" id="PS50941">
    <property type="entry name" value="CHIT_BIND_I_2"/>
    <property type="match status" value="1"/>
</dbReference>
<dbReference type="Pfam" id="PF00187">
    <property type="entry name" value="Chitin_bind_1"/>
    <property type="match status" value="1"/>
</dbReference>
<feature type="disulfide bond" evidence="6 7">
    <location>
        <begin position="34"/>
        <end position="46"/>
    </location>
</feature>
<evidence type="ECO:0000259" key="9">
    <source>
        <dbReference type="PROSITE" id="PS50941"/>
    </source>
</evidence>
<reference evidence="10" key="1">
    <citation type="submission" date="2019-09" db="EMBL/GenBank/DDBJ databases">
        <title>RNA-seq analysis of differentially expressed genes between male and female gametophytes of simple thalloid liverwort Pellia endiviifolia sp B.</title>
        <authorList>
            <person name="Sierocka I."/>
            <person name="Alaba S."/>
            <person name="Jarmolowski A."/>
            <person name="Karlowski W.M."/>
            <person name="Szweykowska-Kulinska Z."/>
        </authorList>
    </citation>
    <scope>NUCLEOTIDE SEQUENCE</scope>
</reference>
<dbReference type="InterPro" id="IPR018371">
    <property type="entry name" value="Chitin-binding_1_CS"/>
</dbReference>
<evidence type="ECO:0000256" key="5">
    <source>
        <dbReference type="PIRSR" id="PIRSR001060-1"/>
    </source>
</evidence>
<evidence type="ECO:0000256" key="1">
    <source>
        <dbReference type="ARBA" id="ARBA00022669"/>
    </source>
</evidence>
<dbReference type="GO" id="GO:0016998">
    <property type="term" value="P:cell wall macromolecule catabolic process"/>
    <property type="evidence" value="ECO:0007669"/>
    <property type="project" value="InterPro"/>
</dbReference>
<dbReference type="PROSITE" id="PS51257">
    <property type="entry name" value="PROKAR_LIPOPROTEIN"/>
    <property type="match status" value="1"/>
</dbReference>
<dbReference type="GO" id="GO:0004568">
    <property type="term" value="F:chitinase activity"/>
    <property type="evidence" value="ECO:0007669"/>
    <property type="project" value="InterPro"/>
</dbReference>
<dbReference type="InterPro" id="IPR023346">
    <property type="entry name" value="Lysozyme-like_dom_sf"/>
</dbReference>
<accession>A0A6B7NQC9</accession>
<keyword evidence="4 6" id="KW-1015">Disulfide bond</keyword>
<proteinExistence type="evidence at transcript level"/>
<evidence type="ECO:0000256" key="8">
    <source>
        <dbReference type="SAM" id="SignalP"/>
    </source>
</evidence>
<dbReference type="AlphaFoldDB" id="A0A6B7NQC9"/>
<dbReference type="SUPFAM" id="SSF57016">
    <property type="entry name" value="Plant lectins/antimicrobial peptides"/>
    <property type="match status" value="1"/>
</dbReference>
<name>A0A6B7NQC9_9MARC</name>
<organism evidence="10">
    <name type="scientific">Apopellia endiviifolia</name>
    <name type="common">species B</name>
    <dbReference type="NCBI Taxonomy" id="119729"/>
    <lineage>
        <taxon>Eukaryota</taxon>
        <taxon>Viridiplantae</taxon>
        <taxon>Streptophyta</taxon>
        <taxon>Embryophyta</taxon>
        <taxon>Marchantiophyta</taxon>
        <taxon>Jungermanniopsida</taxon>
        <taxon>Pelliidae</taxon>
        <taxon>Pelliales</taxon>
        <taxon>Pelliaceae</taxon>
        <taxon>Apopellia</taxon>
    </lineage>
</organism>
<feature type="chain" id="PRO_5025424692" evidence="8">
    <location>
        <begin position="27"/>
        <end position="318"/>
    </location>
</feature>
<dbReference type="CDD" id="cd00035">
    <property type="entry name" value="ChtBD1"/>
    <property type="match status" value="1"/>
</dbReference>
<dbReference type="PANTHER" id="PTHR22595">
    <property type="entry name" value="CHITINASE-RELATED"/>
    <property type="match status" value="1"/>
</dbReference>
<dbReference type="GO" id="GO:0050832">
    <property type="term" value="P:defense response to fungus"/>
    <property type="evidence" value="ECO:0007669"/>
    <property type="project" value="UniProtKB-ARBA"/>
</dbReference>
<dbReference type="Gene3D" id="1.10.530.10">
    <property type="match status" value="1"/>
</dbReference>
<protein>
    <submittedName>
        <fullName evidence="10">Class I-C chitinase</fullName>
    </submittedName>
</protein>
<evidence type="ECO:0000256" key="7">
    <source>
        <dbReference type="PROSITE-ProRule" id="PRU00261"/>
    </source>
</evidence>
<feature type="signal peptide" evidence="8">
    <location>
        <begin position="1"/>
        <end position="26"/>
    </location>
</feature>
<sequence length="318" mass="34369">MRSATLLKLALSATMALLQMYIVSSAACSKYMPCRNNQCCSSTGYCGSTSSYCGWGCQSGPCYTFNKEVVDNTDMSTMEEITVARLVTPNVFDNLFPSRNSFYSYQAFLNAASAFSAFGTTGSPVARKREIAAFLAHVQQESDGLSTMDTVDDSAEVYCCAEKMCMRVNNPAKGSFDCVPGKKYFARGPMHLTWNYNYGAASQEVGADLLAEPELLSNDAVLSFKSALWMWMNYSGATESMGPSAHEMMSGSWSPSASDEAAGRLRGFGATIDILKGSEECGHQSSQAEARTQKYIEIAKLLKVSPGPNLGCASMLPF</sequence>